<keyword evidence="2 3" id="KW-0040">ANK repeat</keyword>
<dbReference type="Proteomes" id="UP001152797">
    <property type="component" value="Unassembled WGS sequence"/>
</dbReference>
<reference evidence="4" key="1">
    <citation type="submission" date="2022-10" db="EMBL/GenBank/DDBJ databases">
        <authorList>
            <person name="Chen Y."/>
            <person name="Dougan E. K."/>
            <person name="Chan C."/>
            <person name="Rhodes N."/>
            <person name="Thang M."/>
        </authorList>
    </citation>
    <scope>NUCLEOTIDE SEQUENCE</scope>
</reference>
<dbReference type="PROSITE" id="PS50088">
    <property type="entry name" value="ANK_REPEAT"/>
    <property type="match status" value="3"/>
</dbReference>
<dbReference type="Pfam" id="PF13857">
    <property type="entry name" value="Ank_5"/>
    <property type="match status" value="1"/>
</dbReference>
<dbReference type="OrthoDB" id="194358at2759"/>
<dbReference type="PROSITE" id="PS50297">
    <property type="entry name" value="ANK_REP_REGION"/>
    <property type="match status" value="3"/>
</dbReference>
<evidence type="ECO:0000313" key="6">
    <source>
        <dbReference type="Proteomes" id="UP001152797"/>
    </source>
</evidence>
<reference evidence="5" key="2">
    <citation type="submission" date="2024-04" db="EMBL/GenBank/DDBJ databases">
        <authorList>
            <person name="Chen Y."/>
            <person name="Shah S."/>
            <person name="Dougan E. K."/>
            <person name="Thang M."/>
            <person name="Chan C."/>
        </authorList>
    </citation>
    <scope>NUCLEOTIDE SEQUENCE [LARGE SCALE GENOMIC DNA]</scope>
</reference>
<name>A0A9P1FUY0_9DINO</name>
<evidence type="ECO:0000313" key="4">
    <source>
        <dbReference type="EMBL" id="CAI3989106.1"/>
    </source>
</evidence>
<keyword evidence="1" id="KW-0677">Repeat</keyword>
<dbReference type="PANTHER" id="PTHR24171:SF9">
    <property type="entry name" value="ANKYRIN REPEAT DOMAIN-CONTAINING PROTEIN 39"/>
    <property type="match status" value="1"/>
</dbReference>
<feature type="repeat" description="ANK" evidence="3">
    <location>
        <begin position="174"/>
        <end position="206"/>
    </location>
</feature>
<evidence type="ECO:0000313" key="5">
    <source>
        <dbReference type="EMBL" id="CAL1142481.1"/>
    </source>
</evidence>
<dbReference type="InterPro" id="IPR002110">
    <property type="entry name" value="Ankyrin_rpt"/>
</dbReference>
<gene>
    <name evidence="4" type="ORF">C1SCF055_LOCUS16200</name>
</gene>
<sequence>MELHVLVRSVHGELVHQLSGEDAMVTLAALKEQLPTTSGYFLRTLLYKEELLADDVELNQLPQPCELTLVLQTASWSSELLTAAHYGDLAKVETALRNFGDPDSQDERGGTALCMAASAGRLPLVQLLLKAKADPDLEGADEQTPLLQAADGGHLAVAQHLVEQRCDIDKAEFYGETPLQVACRKGHAEIVLLLCAARANLETQDDDGQTCLMAACNAGHTGIARVLLEQGADPRHAEAQHSTSMGLTGCSHGAEGSVPWCLGDIRDGLPPR</sequence>
<dbReference type="EMBL" id="CAMXCT030001335">
    <property type="protein sequence ID" value="CAL4776418.1"/>
    <property type="molecule type" value="Genomic_DNA"/>
</dbReference>
<feature type="repeat" description="ANK" evidence="3">
    <location>
        <begin position="207"/>
        <end position="239"/>
    </location>
</feature>
<comment type="caution">
    <text evidence="4">The sequence shown here is derived from an EMBL/GenBank/DDBJ whole genome shotgun (WGS) entry which is preliminary data.</text>
</comment>
<accession>A0A9P1FUY0</accession>
<dbReference type="PRINTS" id="PR01415">
    <property type="entry name" value="ANKYRIN"/>
</dbReference>
<proteinExistence type="predicted"/>
<evidence type="ECO:0000256" key="1">
    <source>
        <dbReference type="ARBA" id="ARBA00022737"/>
    </source>
</evidence>
<organism evidence="4">
    <name type="scientific">Cladocopium goreaui</name>
    <dbReference type="NCBI Taxonomy" id="2562237"/>
    <lineage>
        <taxon>Eukaryota</taxon>
        <taxon>Sar</taxon>
        <taxon>Alveolata</taxon>
        <taxon>Dinophyceae</taxon>
        <taxon>Suessiales</taxon>
        <taxon>Symbiodiniaceae</taxon>
        <taxon>Cladocopium</taxon>
    </lineage>
</organism>
<dbReference type="EMBL" id="CAMXCT010001335">
    <property type="protein sequence ID" value="CAI3989106.1"/>
    <property type="molecule type" value="Genomic_DNA"/>
</dbReference>
<dbReference type="SUPFAM" id="SSF48403">
    <property type="entry name" value="Ankyrin repeat"/>
    <property type="match status" value="1"/>
</dbReference>
<evidence type="ECO:0000256" key="2">
    <source>
        <dbReference type="ARBA" id="ARBA00023043"/>
    </source>
</evidence>
<dbReference type="PANTHER" id="PTHR24171">
    <property type="entry name" value="ANKYRIN REPEAT DOMAIN-CONTAINING PROTEIN 39-RELATED"/>
    <property type="match status" value="1"/>
</dbReference>
<keyword evidence="6" id="KW-1185">Reference proteome</keyword>
<dbReference type="InterPro" id="IPR036770">
    <property type="entry name" value="Ankyrin_rpt-contain_sf"/>
</dbReference>
<dbReference type="EMBL" id="CAMXCT020001335">
    <property type="protein sequence ID" value="CAL1142481.1"/>
    <property type="molecule type" value="Genomic_DNA"/>
</dbReference>
<dbReference type="Gene3D" id="1.25.40.20">
    <property type="entry name" value="Ankyrin repeat-containing domain"/>
    <property type="match status" value="2"/>
</dbReference>
<feature type="repeat" description="ANK" evidence="3">
    <location>
        <begin position="108"/>
        <end position="140"/>
    </location>
</feature>
<evidence type="ECO:0000256" key="3">
    <source>
        <dbReference type="PROSITE-ProRule" id="PRU00023"/>
    </source>
</evidence>
<dbReference type="SMART" id="SM00248">
    <property type="entry name" value="ANK"/>
    <property type="match status" value="5"/>
</dbReference>
<dbReference type="Pfam" id="PF12796">
    <property type="entry name" value="Ank_2"/>
    <property type="match status" value="1"/>
</dbReference>
<dbReference type="AlphaFoldDB" id="A0A9P1FUY0"/>
<protein>
    <submittedName>
        <fullName evidence="4">Uncharacterized protein</fullName>
    </submittedName>
</protein>